<protein>
    <submittedName>
        <fullName evidence="2">Uncharacterized protein</fullName>
    </submittedName>
</protein>
<feature type="transmembrane region" description="Helical" evidence="1">
    <location>
        <begin position="220"/>
        <end position="239"/>
    </location>
</feature>
<sequence length="279" mass="31147">MDISLLSLITFTIITILYFAFPSIGKPRLTLSDLQSDDAKMNFYSRDIRSLAFYLGIIVVSQFFLNTSYLISKCGGSINKNIGAAALFTFLPWLLIFGVLLAVLFIFPGFKTAFSDVIGYFAVSSSANDILSSVLRGTDLNDMIDKTSDAGEKKELRKAADAILKICGNKSILINQMNPDNFISIWDILKPLMNNGVYDNIEIKTSLLDLVVLKDNIGEALWYIYTAILISSIVNYNLATRGCIKDISQIKAQHDEYLSEQEKINKQNELNNSTSYSSY</sequence>
<keyword evidence="1" id="KW-0472">Membrane</keyword>
<proteinExistence type="predicted"/>
<evidence type="ECO:0000256" key="1">
    <source>
        <dbReference type="SAM" id="Phobius"/>
    </source>
</evidence>
<dbReference type="AlphaFoldDB" id="A0A6C0KLX2"/>
<feature type="transmembrane region" description="Helical" evidence="1">
    <location>
        <begin position="51"/>
        <end position="72"/>
    </location>
</feature>
<keyword evidence="1" id="KW-1133">Transmembrane helix</keyword>
<feature type="transmembrane region" description="Helical" evidence="1">
    <location>
        <begin position="5"/>
        <end position="24"/>
    </location>
</feature>
<evidence type="ECO:0000313" key="2">
    <source>
        <dbReference type="EMBL" id="QHU18995.1"/>
    </source>
</evidence>
<organism evidence="2">
    <name type="scientific">viral metagenome</name>
    <dbReference type="NCBI Taxonomy" id="1070528"/>
    <lineage>
        <taxon>unclassified sequences</taxon>
        <taxon>metagenomes</taxon>
        <taxon>organismal metagenomes</taxon>
    </lineage>
</organism>
<name>A0A6C0KLX2_9ZZZZ</name>
<reference evidence="2" key="1">
    <citation type="journal article" date="2020" name="Nature">
        <title>Giant virus diversity and host interactions through global metagenomics.</title>
        <authorList>
            <person name="Schulz F."/>
            <person name="Roux S."/>
            <person name="Paez-Espino D."/>
            <person name="Jungbluth S."/>
            <person name="Walsh D.A."/>
            <person name="Denef V.J."/>
            <person name="McMahon K.D."/>
            <person name="Konstantinidis K.T."/>
            <person name="Eloe-Fadrosh E.A."/>
            <person name="Kyrpides N.C."/>
            <person name="Woyke T."/>
        </authorList>
    </citation>
    <scope>NUCLEOTIDE SEQUENCE</scope>
    <source>
        <strain evidence="2">GVMAG-S-3300013014-104</strain>
    </source>
</reference>
<accession>A0A6C0KLX2</accession>
<keyword evidence="1" id="KW-0812">Transmembrane</keyword>
<dbReference type="EMBL" id="MN740943">
    <property type="protein sequence ID" value="QHU18995.1"/>
    <property type="molecule type" value="Genomic_DNA"/>
</dbReference>
<feature type="transmembrane region" description="Helical" evidence="1">
    <location>
        <begin position="84"/>
        <end position="107"/>
    </location>
</feature>